<sequence>MRFGKWWTWIVVLVLAGGCTLPLGADKPALKQEQTPKPKAQPMMDLSVKPSELLKRGDARAMALVGPGKYGDDRYDRAKVEKELDKIPSNASPEEIYDKLIALLANDYRPYVKKYDNFKAYIETKTTPMPKEAKLAALPEGKRMNVVILLDDSGSMAGKVPGGVKLDLAKKAVKEFAAKFPEGANVSLRVYGHKGTNQPKDKALSCQSSEVIYSSSRYEERRLQQALNGLKPGGWTPLAKVIQDAQRDLVSRGGEGATNIVYVVSDGVETCGGDPVAAAQALHASNIQAVVNIIGFDVDDSGQRALKAVSDAGGGTFATVDNQTELEEAFDAEYNRLYDEWTRWGNENYDKVTKEGNRKYDELTKVENEFYDSKTQEINRLWDAKNYLDSKRGFISDLGDMISQRSNLLGDYIFDEGNQLKEQVLKHQDEMQDAILEKQNQEQDRVLQKQSQ</sequence>
<dbReference type="Proteomes" id="UP000677436">
    <property type="component" value="Chromosome"/>
</dbReference>
<dbReference type="InterPro" id="IPR002035">
    <property type="entry name" value="VWF_A"/>
</dbReference>
<dbReference type="Gene3D" id="3.40.50.410">
    <property type="entry name" value="von Willebrand factor, type A domain"/>
    <property type="match status" value="2"/>
</dbReference>
<dbReference type="InterPro" id="IPR036465">
    <property type="entry name" value="vWFA_dom_sf"/>
</dbReference>
<organism evidence="2 3">
    <name type="scientific">Polycladomyces abyssicola</name>
    <dbReference type="NCBI Taxonomy" id="1125966"/>
    <lineage>
        <taxon>Bacteria</taxon>
        <taxon>Bacillati</taxon>
        <taxon>Bacillota</taxon>
        <taxon>Bacilli</taxon>
        <taxon>Bacillales</taxon>
        <taxon>Thermoactinomycetaceae</taxon>
        <taxon>Polycladomyces</taxon>
    </lineage>
</organism>
<dbReference type="KEGG" id="pabs:JIR001_01210"/>
<gene>
    <name evidence="2" type="ORF">JIR001_01210</name>
</gene>
<dbReference type="PROSITE" id="PS51257">
    <property type="entry name" value="PROKAR_LIPOPROTEIN"/>
    <property type="match status" value="1"/>
</dbReference>
<protein>
    <recommendedName>
        <fullName evidence="1">VWFA domain-containing protein</fullName>
    </recommendedName>
</protein>
<keyword evidence="3" id="KW-1185">Reference proteome</keyword>
<reference evidence="2" key="1">
    <citation type="journal article" date="2013" name="Int. J. Syst. Evol. Microbiol.">
        <title>Polycladomyces abyssicola gen. nov., sp. nov., a thermophilic filamentous bacterium isolated from hemipelagic sediment.</title>
        <authorList>
            <person name="Tsubouchi T."/>
            <person name="Shimane Y."/>
            <person name="Mori K."/>
            <person name="Usui K."/>
            <person name="Hiraki T."/>
            <person name="Tame A."/>
            <person name="Uematsu K."/>
            <person name="Maruyama T."/>
            <person name="Hatada Y."/>
        </authorList>
    </citation>
    <scope>NUCLEOTIDE SEQUENCE</scope>
    <source>
        <strain evidence="2">JIR-001</strain>
    </source>
</reference>
<evidence type="ECO:0000259" key="1">
    <source>
        <dbReference type="PROSITE" id="PS50234"/>
    </source>
</evidence>
<dbReference type="AlphaFoldDB" id="A0A8D5UCS6"/>
<feature type="domain" description="VWFA" evidence="1">
    <location>
        <begin position="145"/>
        <end position="337"/>
    </location>
</feature>
<name>A0A8D5UCS6_9BACL</name>
<dbReference type="PROSITE" id="PS50234">
    <property type="entry name" value="VWFA"/>
    <property type="match status" value="1"/>
</dbReference>
<dbReference type="RefSeq" id="WP_212773742.1">
    <property type="nucleotide sequence ID" value="NZ_AP024601.1"/>
</dbReference>
<evidence type="ECO:0000313" key="3">
    <source>
        <dbReference type="Proteomes" id="UP000677436"/>
    </source>
</evidence>
<dbReference type="EMBL" id="AP024601">
    <property type="protein sequence ID" value="BCU80338.1"/>
    <property type="molecule type" value="Genomic_DNA"/>
</dbReference>
<accession>A0A8D5UCS6</accession>
<evidence type="ECO:0000313" key="2">
    <source>
        <dbReference type="EMBL" id="BCU80338.1"/>
    </source>
</evidence>
<dbReference type="SUPFAM" id="SSF53300">
    <property type="entry name" value="vWA-like"/>
    <property type="match status" value="1"/>
</dbReference>
<proteinExistence type="predicted"/>
<dbReference type="Pfam" id="PF00092">
    <property type="entry name" value="VWA"/>
    <property type="match status" value="1"/>
</dbReference>
<dbReference type="SMART" id="SM00327">
    <property type="entry name" value="VWA"/>
    <property type="match status" value="1"/>
</dbReference>
<reference evidence="2" key="2">
    <citation type="journal article" date="2021" name="Microbiol. Resour. Announc.">
        <title>Complete Genome Sequence of Polycladomyces abyssicola JIR-001T, Isolated from Hemipelagic Sediment in Deep Seawater.</title>
        <authorList>
            <person name="Tsubouchi T."/>
            <person name="Kaneko Y."/>
        </authorList>
    </citation>
    <scope>NUCLEOTIDE SEQUENCE</scope>
    <source>
        <strain evidence="2">JIR-001</strain>
    </source>
</reference>